<comment type="caution">
    <text evidence="6">The sequence shown here is derived from an EMBL/GenBank/DDBJ whole genome shotgun (WGS) entry which is preliminary data.</text>
</comment>
<dbReference type="InterPro" id="IPR050469">
    <property type="entry name" value="Diguanylate_Cyclase"/>
</dbReference>
<feature type="transmembrane region" description="Helical" evidence="4">
    <location>
        <begin position="44"/>
        <end position="68"/>
    </location>
</feature>
<evidence type="ECO:0000259" key="5">
    <source>
        <dbReference type="PROSITE" id="PS50887"/>
    </source>
</evidence>
<name>A0ABV0CVG7_9SPHN</name>
<dbReference type="GO" id="GO:0052621">
    <property type="term" value="F:diguanylate cyclase activity"/>
    <property type="evidence" value="ECO:0007669"/>
    <property type="project" value="UniProtKB-EC"/>
</dbReference>
<dbReference type="SMART" id="SM00065">
    <property type="entry name" value="GAF"/>
    <property type="match status" value="1"/>
</dbReference>
<dbReference type="PROSITE" id="PS50887">
    <property type="entry name" value="GGDEF"/>
    <property type="match status" value="1"/>
</dbReference>
<evidence type="ECO:0000256" key="2">
    <source>
        <dbReference type="ARBA" id="ARBA00034247"/>
    </source>
</evidence>
<evidence type="ECO:0000313" key="6">
    <source>
        <dbReference type="EMBL" id="MEN7536636.1"/>
    </source>
</evidence>
<accession>A0ABV0CVG7</accession>
<feature type="domain" description="GGDEF" evidence="5">
    <location>
        <begin position="280"/>
        <end position="410"/>
    </location>
</feature>
<dbReference type="SUPFAM" id="SSF55073">
    <property type="entry name" value="Nucleotide cyclase"/>
    <property type="match status" value="1"/>
</dbReference>
<dbReference type="InterPro" id="IPR000160">
    <property type="entry name" value="GGDEF_dom"/>
</dbReference>
<dbReference type="InterPro" id="IPR003018">
    <property type="entry name" value="GAF"/>
</dbReference>
<evidence type="ECO:0000256" key="3">
    <source>
        <dbReference type="SAM" id="MobiDB-lite"/>
    </source>
</evidence>
<comment type="catalytic activity">
    <reaction evidence="2">
        <text>2 GTP = 3',3'-c-di-GMP + 2 diphosphate</text>
        <dbReference type="Rhea" id="RHEA:24898"/>
        <dbReference type="ChEBI" id="CHEBI:33019"/>
        <dbReference type="ChEBI" id="CHEBI:37565"/>
        <dbReference type="ChEBI" id="CHEBI:58805"/>
        <dbReference type="EC" id="2.7.7.65"/>
    </reaction>
</comment>
<dbReference type="Gene3D" id="3.30.70.270">
    <property type="match status" value="1"/>
</dbReference>
<sequence length="428" mass="46682">MIRQRTSIVIESASPTWLRRMLRGSHLMSAAILLAALIEGGDYLPYAAVISLMFMLAQAAISILLGAISEKRIANLEDLAMKVDEQRAQIEQLFGMTDMLQSALSREDAGEVLAATASRLLPDLRGALYIFNNSQDRLDLASMWPEDGISNPIKTLVPATCWALKRGKVQINDPHSQSQLCCKHNGGRNATIEVPMIARGKVHGLLMLASDDQDGAKRLREIARIAQALADSMSLALANISLQEKLRTQSLRDPLTGLYNRRYMEDALERHLQIAERNGSATSVIMIDLDHFKKINDSHGHGKGDAVLRDVAAQLTASVRPTDIVSRYGGEEMMVIMPGCGLDQALKKAELLRSRIESLSELHGTPVTASFGVACVPETSSTMRDLVPMADAALYVAKEAGRNCVKAASRRHPSSPPTNTPRLAVSKK</sequence>
<dbReference type="EMBL" id="JBDLBR010000002">
    <property type="protein sequence ID" value="MEN7536636.1"/>
    <property type="molecule type" value="Genomic_DNA"/>
</dbReference>
<dbReference type="PANTHER" id="PTHR45138:SF9">
    <property type="entry name" value="DIGUANYLATE CYCLASE DGCM-RELATED"/>
    <property type="match status" value="1"/>
</dbReference>
<reference evidence="6 7" key="1">
    <citation type="submission" date="2024-05" db="EMBL/GenBank/DDBJ databases">
        <authorList>
            <person name="Park S."/>
        </authorList>
    </citation>
    <scope>NUCLEOTIDE SEQUENCE [LARGE SCALE GENOMIC DNA]</scope>
    <source>
        <strain evidence="6 7">DGU5</strain>
    </source>
</reference>
<dbReference type="CDD" id="cd01949">
    <property type="entry name" value="GGDEF"/>
    <property type="match status" value="1"/>
</dbReference>
<dbReference type="NCBIfam" id="TIGR00254">
    <property type="entry name" value="GGDEF"/>
    <property type="match status" value="1"/>
</dbReference>
<dbReference type="Gene3D" id="3.30.450.40">
    <property type="match status" value="1"/>
</dbReference>
<feature type="region of interest" description="Disordered" evidence="3">
    <location>
        <begin position="406"/>
        <end position="428"/>
    </location>
</feature>
<keyword evidence="6" id="KW-0808">Transferase</keyword>
<dbReference type="SUPFAM" id="SSF55781">
    <property type="entry name" value="GAF domain-like"/>
    <property type="match status" value="1"/>
</dbReference>
<evidence type="ECO:0000256" key="4">
    <source>
        <dbReference type="SAM" id="Phobius"/>
    </source>
</evidence>
<protein>
    <recommendedName>
        <fullName evidence="1">diguanylate cyclase</fullName>
        <ecNumber evidence="1">2.7.7.65</ecNumber>
    </recommendedName>
</protein>
<evidence type="ECO:0000256" key="1">
    <source>
        <dbReference type="ARBA" id="ARBA00012528"/>
    </source>
</evidence>
<dbReference type="RefSeq" id="WP_346784093.1">
    <property type="nucleotide sequence ID" value="NZ_JBDLBR010000002.1"/>
</dbReference>
<keyword evidence="4" id="KW-1133">Transmembrane helix</keyword>
<gene>
    <name evidence="6" type="ORF">ABDJ38_05570</name>
</gene>
<keyword evidence="4" id="KW-0472">Membrane</keyword>
<dbReference type="PANTHER" id="PTHR45138">
    <property type="entry name" value="REGULATORY COMPONENTS OF SENSORY TRANSDUCTION SYSTEM"/>
    <property type="match status" value="1"/>
</dbReference>
<dbReference type="InterPro" id="IPR043128">
    <property type="entry name" value="Rev_trsase/Diguanyl_cyclase"/>
</dbReference>
<dbReference type="Pfam" id="PF01590">
    <property type="entry name" value="GAF"/>
    <property type="match status" value="1"/>
</dbReference>
<dbReference type="EC" id="2.7.7.65" evidence="1"/>
<dbReference type="Proteomes" id="UP001484535">
    <property type="component" value="Unassembled WGS sequence"/>
</dbReference>
<proteinExistence type="predicted"/>
<dbReference type="InterPro" id="IPR029787">
    <property type="entry name" value="Nucleotide_cyclase"/>
</dbReference>
<dbReference type="SMART" id="SM00267">
    <property type="entry name" value="GGDEF"/>
    <property type="match status" value="1"/>
</dbReference>
<organism evidence="6 7">
    <name type="scientific">Aurantiacibacter flavus</name>
    <dbReference type="NCBI Taxonomy" id="3145232"/>
    <lineage>
        <taxon>Bacteria</taxon>
        <taxon>Pseudomonadati</taxon>
        <taxon>Pseudomonadota</taxon>
        <taxon>Alphaproteobacteria</taxon>
        <taxon>Sphingomonadales</taxon>
        <taxon>Erythrobacteraceae</taxon>
        <taxon>Aurantiacibacter</taxon>
    </lineage>
</organism>
<dbReference type="Pfam" id="PF00990">
    <property type="entry name" value="GGDEF"/>
    <property type="match status" value="1"/>
</dbReference>
<keyword evidence="7" id="KW-1185">Reference proteome</keyword>
<feature type="transmembrane region" description="Helical" evidence="4">
    <location>
        <begin position="21"/>
        <end position="38"/>
    </location>
</feature>
<keyword evidence="6" id="KW-0548">Nucleotidyltransferase</keyword>
<dbReference type="InterPro" id="IPR029016">
    <property type="entry name" value="GAF-like_dom_sf"/>
</dbReference>
<keyword evidence="4" id="KW-0812">Transmembrane</keyword>
<evidence type="ECO:0000313" key="7">
    <source>
        <dbReference type="Proteomes" id="UP001484535"/>
    </source>
</evidence>